<comment type="caution">
    <text evidence="22">The sequence shown here is derived from an EMBL/GenBank/DDBJ whole genome shotgun (WGS) entry which is preliminary data.</text>
</comment>
<keyword evidence="23" id="KW-1185">Reference proteome</keyword>
<dbReference type="SUPFAM" id="SSF56935">
    <property type="entry name" value="Porins"/>
    <property type="match status" value="1"/>
</dbReference>
<dbReference type="CDD" id="cd01347">
    <property type="entry name" value="ligand_gated_channel"/>
    <property type="match status" value="1"/>
</dbReference>
<dbReference type="Pfam" id="PF00593">
    <property type="entry name" value="TonB_dep_Rec_b-barrel"/>
    <property type="match status" value="1"/>
</dbReference>
<evidence type="ECO:0000256" key="7">
    <source>
        <dbReference type="ARBA" id="ARBA00022692"/>
    </source>
</evidence>
<dbReference type="InterPro" id="IPR036942">
    <property type="entry name" value="Beta-barrel_TonB_sf"/>
</dbReference>
<evidence type="ECO:0000256" key="4">
    <source>
        <dbReference type="ARBA" id="ARBA00022452"/>
    </source>
</evidence>
<accession>A0A9W6K652</accession>
<dbReference type="PANTHER" id="PTHR32552:SF68">
    <property type="entry name" value="FERRICHROME OUTER MEMBRANE TRANSPORTER_PHAGE RECEPTOR"/>
    <property type="match status" value="1"/>
</dbReference>
<dbReference type="Gene3D" id="2.170.130.10">
    <property type="entry name" value="TonB-dependent receptor, plug domain"/>
    <property type="match status" value="1"/>
</dbReference>
<dbReference type="GO" id="GO:0015675">
    <property type="term" value="P:nickel cation transport"/>
    <property type="evidence" value="ECO:0007669"/>
    <property type="project" value="UniProtKB-KW"/>
</dbReference>
<evidence type="ECO:0000259" key="21">
    <source>
        <dbReference type="SMART" id="SM00965"/>
    </source>
</evidence>
<dbReference type="EMBL" id="BSFN01000009">
    <property type="protein sequence ID" value="GLK90181.1"/>
    <property type="molecule type" value="Genomic_DNA"/>
</dbReference>
<keyword evidence="11" id="KW-0406">Ion transport</keyword>
<dbReference type="AlphaFoldDB" id="A0A9W6K652"/>
<dbReference type="InterPro" id="IPR037066">
    <property type="entry name" value="Plug_dom_sf"/>
</dbReference>
<keyword evidence="4 19" id="KW-1134">Transmembrane beta strand</keyword>
<evidence type="ECO:0000256" key="11">
    <source>
        <dbReference type="ARBA" id="ARBA00023065"/>
    </source>
</evidence>
<evidence type="ECO:0000256" key="8">
    <source>
        <dbReference type="ARBA" id="ARBA00022729"/>
    </source>
</evidence>
<keyword evidence="7 19" id="KW-0812">Transmembrane</keyword>
<keyword evidence="6" id="KW-0533">Nickel</keyword>
<evidence type="ECO:0000256" key="10">
    <source>
        <dbReference type="ARBA" id="ARBA00023004"/>
    </source>
</evidence>
<comment type="function">
    <text evidence="17">Transports the metallophore pseudopaline, which is involved in the acquisition of nickel and zinc, and thus enables bacterial growth inside the host, where metal access is limited. Is probably involved in the import of pseudopaline-metal complexes.</text>
</comment>
<evidence type="ECO:0000256" key="17">
    <source>
        <dbReference type="ARBA" id="ARBA00056786"/>
    </source>
</evidence>
<evidence type="ECO:0000256" key="5">
    <source>
        <dbReference type="ARBA" id="ARBA00022496"/>
    </source>
</evidence>
<feature type="domain" description="Secretin/TonB short N-terminal" evidence="21">
    <location>
        <begin position="60"/>
        <end position="111"/>
    </location>
</feature>
<comment type="similarity">
    <text evidence="2 19 20">Belongs to the TonB-dependent receptor family.</text>
</comment>
<comment type="subcellular location">
    <subcellularLocation>
        <location evidence="1 19">Cell outer membrane</location>
        <topology evidence="1 19">Multi-pass membrane protein</topology>
    </subcellularLocation>
</comment>
<keyword evidence="10" id="KW-0408">Iron</keyword>
<reference evidence="22" key="1">
    <citation type="journal article" date="2014" name="Int. J. Syst. Evol. Microbiol.">
        <title>Complete genome sequence of Corynebacterium casei LMG S-19264T (=DSM 44701T), isolated from a smear-ripened cheese.</title>
        <authorList>
            <consortium name="US DOE Joint Genome Institute (JGI-PGF)"/>
            <person name="Walter F."/>
            <person name="Albersmeier A."/>
            <person name="Kalinowski J."/>
            <person name="Ruckert C."/>
        </authorList>
    </citation>
    <scope>NUCLEOTIDE SEQUENCE</scope>
    <source>
        <strain evidence="22">VKM B-2935</strain>
    </source>
</reference>
<evidence type="ECO:0000256" key="14">
    <source>
        <dbReference type="ARBA" id="ARBA00023136"/>
    </source>
</evidence>
<dbReference type="NCBIfam" id="TIGR01783">
    <property type="entry name" value="TonB-siderophor"/>
    <property type="match status" value="1"/>
</dbReference>
<evidence type="ECO:0000256" key="16">
    <source>
        <dbReference type="ARBA" id="ARBA00023237"/>
    </source>
</evidence>
<dbReference type="Pfam" id="PF07715">
    <property type="entry name" value="Plug"/>
    <property type="match status" value="1"/>
</dbReference>
<keyword evidence="15 22" id="KW-0675">Receptor</keyword>
<organism evidence="22 23">
    <name type="scientific">Pseudomonas turukhanskensis</name>
    <dbReference type="NCBI Taxonomy" id="1806536"/>
    <lineage>
        <taxon>Bacteria</taxon>
        <taxon>Pseudomonadati</taxon>
        <taxon>Pseudomonadota</taxon>
        <taxon>Gammaproteobacteria</taxon>
        <taxon>Pseudomonadales</taxon>
        <taxon>Pseudomonadaceae</taxon>
        <taxon>Pseudomonas</taxon>
    </lineage>
</organism>
<sequence>MRSHSPRAPRLAMAVALAFSGGLTTLSPISAHAEEALQRYDLAAMPLEQALRQIARQSGRSIVADPALVHGRMSAAVQGEFSAEAAAQQALSGSGLSLRVTDNGTLTLEKIEAADALKLGAVSIEGTAQQNAFEPVPGYFASNASSATKTDKPILETAQAISVVTAEQIADRKVDRVEDAVAYTSGVRVGASGLDPRFDMISIRGFTTTESADFLDGLRQPGSGWLSLPSVEAYSLERIEVLKGPASVLYGQISPGGMVNRVSKRPSLLAKNEVEVQVGNYDHKQGQFDIGGKLDDDGDVLFRAVGLYRDAEYSIEQMDNNARLLAPSLSWQIDPDTKLTLLAQYEERQTAGSPMLYSENGHLTNFWPGDEKFDKLQQRKSTFGYEFEHTFNETFSLQQNVRYSKLNTTNQYLDFVANADGHTFDRTASGSYEDMTSLSTDTRLLSRFSTGELQHTLVTGVDYAWLDTSLLYAYGDAPSIDRNAPDHHQYVARPTTALVDRDGLEFRSGVYAQDQIEIDRWRLSAGLRHDWVHQRSNGMEWGSQITETRIDNEKTTGSVGVLYLFDNGVAPYASYATSFLPQSGGPAGGGTFKPTEGKQYEIGLKYQPPGTNTMLTGSLFHLTQTNVLTQDPANINFQVQKGEQVNKGLELEAVSDLTDRLSMTASYSFTDAEITKDTEFKGKKPVNVPRNLASLWLDYNLPMGLGFGAGARYTGSTYADGNNTEKNEDYTLFDAGVHYDFGANLDGVRLAFNARNLTDRRYVTCESGYCYRGEARSVVTSLSYSW</sequence>
<dbReference type="InterPro" id="IPR010105">
    <property type="entry name" value="TonB_sidphr_rcpt"/>
</dbReference>
<keyword evidence="5" id="KW-0410">Iron transport</keyword>
<keyword evidence="8" id="KW-0732">Signal</keyword>
<dbReference type="Proteomes" id="UP001143328">
    <property type="component" value="Unassembled WGS sequence"/>
</dbReference>
<evidence type="ECO:0000313" key="22">
    <source>
        <dbReference type="EMBL" id="GLK90181.1"/>
    </source>
</evidence>
<reference evidence="22" key="2">
    <citation type="submission" date="2023-01" db="EMBL/GenBank/DDBJ databases">
        <authorList>
            <person name="Sun Q."/>
            <person name="Evtushenko L."/>
        </authorList>
    </citation>
    <scope>NUCLEOTIDE SEQUENCE</scope>
    <source>
        <strain evidence="22">VKM B-2935</strain>
    </source>
</reference>
<dbReference type="Gene3D" id="2.40.170.20">
    <property type="entry name" value="TonB-dependent receptor, beta-barrel domain"/>
    <property type="match status" value="1"/>
</dbReference>
<dbReference type="FunFam" id="2.170.130.10:FF:000001">
    <property type="entry name" value="Catecholate siderophore TonB-dependent receptor"/>
    <property type="match status" value="1"/>
</dbReference>
<proteinExistence type="inferred from homology"/>
<evidence type="ECO:0000256" key="1">
    <source>
        <dbReference type="ARBA" id="ARBA00004571"/>
    </source>
</evidence>
<dbReference type="GO" id="GO:0015891">
    <property type="term" value="P:siderophore transport"/>
    <property type="evidence" value="ECO:0007669"/>
    <property type="project" value="InterPro"/>
</dbReference>
<evidence type="ECO:0000256" key="3">
    <source>
        <dbReference type="ARBA" id="ARBA00022448"/>
    </source>
</evidence>
<dbReference type="InterPro" id="IPR011662">
    <property type="entry name" value="Secretin/TonB_short_N"/>
</dbReference>
<evidence type="ECO:0000256" key="13">
    <source>
        <dbReference type="ARBA" id="ARBA00023112"/>
    </source>
</evidence>
<keyword evidence="3 19" id="KW-0813">Transport</keyword>
<dbReference type="PROSITE" id="PS52016">
    <property type="entry name" value="TONB_DEPENDENT_REC_3"/>
    <property type="match status" value="1"/>
</dbReference>
<dbReference type="SMART" id="SM00965">
    <property type="entry name" value="STN"/>
    <property type="match status" value="1"/>
</dbReference>
<dbReference type="GO" id="GO:0015344">
    <property type="term" value="F:siderophore uptake transmembrane transporter activity"/>
    <property type="evidence" value="ECO:0007669"/>
    <property type="project" value="TreeGrafter"/>
</dbReference>
<dbReference type="RefSeq" id="WP_271196363.1">
    <property type="nucleotide sequence ID" value="NZ_BSFN01000009.1"/>
</dbReference>
<evidence type="ECO:0000256" key="12">
    <source>
        <dbReference type="ARBA" id="ARBA00023077"/>
    </source>
</evidence>
<dbReference type="Gene3D" id="3.55.50.30">
    <property type="match status" value="1"/>
</dbReference>
<gene>
    <name evidence="22" type="primary">fiuA_2</name>
    <name evidence="22" type="ORF">GCM10017655_32430</name>
</gene>
<dbReference type="GO" id="GO:0038023">
    <property type="term" value="F:signaling receptor activity"/>
    <property type="evidence" value="ECO:0007669"/>
    <property type="project" value="InterPro"/>
</dbReference>
<dbReference type="PANTHER" id="PTHR32552">
    <property type="entry name" value="FERRICHROME IRON RECEPTOR-RELATED"/>
    <property type="match status" value="1"/>
</dbReference>
<dbReference type="InterPro" id="IPR000531">
    <property type="entry name" value="Beta-barrel_TonB"/>
</dbReference>
<dbReference type="InterPro" id="IPR012910">
    <property type="entry name" value="Plug_dom"/>
</dbReference>
<evidence type="ECO:0000256" key="9">
    <source>
        <dbReference type="ARBA" id="ARBA00022906"/>
    </source>
</evidence>
<keyword evidence="13" id="KW-0921">Nickel transport</keyword>
<evidence type="ECO:0000256" key="15">
    <source>
        <dbReference type="ARBA" id="ARBA00023170"/>
    </source>
</evidence>
<keyword evidence="9" id="KW-0864">Zinc transport</keyword>
<dbReference type="GO" id="GO:0006829">
    <property type="term" value="P:zinc ion transport"/>
    <property type="evidence" value="ECO:0007669"/>
    <property type="project" value="UniProtKB-KW"/>
</dbReference>
<evidence type="ECO:0000313" key="23">
    <source>
        <dbReference type="Proteomes" id="UP001143328"/>
    </source>
</evidence>
<evidence type="ECO:0000256" key="2">
    <source>
        <dbReference type="ARBA" id="ARBA00009810"/>
    </source>
</evidence>
<dbReference type="FunFam" id="2.40.170.20:FF:000005">
    <property type="entry name" value="TonB-dependent siderophore receptor"/>
    <property type="match status" value="1"/>
</dbReference>
<keyword evidence="16 19" id="KW-0998">Cell outer membrane</keyword>
<evidence type="ECO:0000256" key="18">
    <source>
        <dbReference type="ARBA" id="ARBA00072467"/>
    </source>
</evidence>
<evidence type="ECO:0000256" key="6">
    <source>
        <dbReference type="ARBA" id="ARBA00022596"/>
    </source>
</evidence>
<dbReference type="GO" id="GO:0009279">
    <property type="term" value="C:cell outer membrane"/>
    <property type="evidence" value="ECO:0007669"/>
    <property type="project" value="UniProtKB-SubCell"/>
</dbReference>
<evidence type="ECO:0000256" key="20">
    <source>
        <dbReference type="RuleBase" id="RU003357"/>
    </source>
</evidence>
<name>A0A9W6K652_9PSED</name>
<evidence type="ECO:0000256" key="19">
    <source>
        <dbReference type="PROSITE-ProRule" id="PRU01360"/>
    </source>
</evidence>
<dbReference type="InterPro" id="IPR039426">
    <property type="entry name" value="TonB-dep_rcpt-like"/>
</dbReference>
<keyword evidence="12 20" id="KW-0798">TonB box</keyword>
<protein>
    <recommendedName>
        <fullName evidence="18">Metal-pseudopaline receptor CntO</fullName>
    </recommendedName>
</protein>
<keyword evidence="14 19" id="KW-0472">Membrane</keyword>
<keyword evidence="9" id="KW-0862">Zinc</keyword>